<dbReference type="Proteomes" id="UP001595833">
    <property type="component" value="Unassembled WGS sequence"/>
</dbReference>
<accession>A0ABV9XX71</accession>
<evidence type="ECO:0000313" key="2">
    <source>
        <dbReference type="Proteomes" id="UP001595833"/>
    </source>
</evidence>
<gene>
    <name evidence="1" type="ORF">ACFPFM_09825</name>
</gene>
<dbReference type="SUPFAM" id="SSF53756">
    <property type="entry name" value="UDP-Glycosyltransferase/glycogen phosphorylase"/>
    <property type="match status" value="1"/>
</dbReference>
<protein>
    <submittedName>
        <fullName evidence="1">Uncharacterized protein</fullName>
    </submittedName>
</protein>
<dbReference type="RefSeq" id="WP_344042896.1">
    <property type="nucleotide sequence ID" value="NZ_BAAAKE010000038.1"/>
</dbReference>
<evidence type="ECO:0000313" key="1">
    <source>
        <dbReference type="EMBL" id="MFC5054054.1"/>
    </source>
</evidence>
<name>A0ABV9XX71_9PSEU</name>
<dbReference type="EMBL" id="JBHSJB010000007">
    <property type="protein sequence ID" value="MFC5054054.1"/>
    <property type="molecule type" value="Genomic_DNA"/>
</dbReference>
<proteinExistence type="predicted"/>
<keyword evidence="2" id="KW-1185">Reference proteome</keyword>
<sequence length="333" mass="36054">MEEFLRAAEGVVVPWEQAVRERFDLALAAAYGSIDRVHAPLVVMPHGAGYAKGHPTSTGRLSVYGLDGQRLVRDGRPVPRMVVLSHDSQLDLLREQCPEVVEVAEVVGDLSYDRLVVSASSREAYRDALGVGPEQQLVVVTSTWGAGSLFGMHLDLLERLMDELPPSRFRVAALVHPAVWFGHGPRQVKAWLADCVDAGLMLFTPELDWRAALVAADRVIGDHGSTTAYAAAIGRPVLTVERPAALALVPDAPQTRLGEVAPALRLDVPLPEQLDSTDADPVLAEEIRARLTSRPGSAACTLRRSLYRLLGLSEPGAHRALSAAPTPRKWCRS</sequence>
<comment type="caution">
    <text evidence="1">The sequence shown here is derived from an EMBL/GenBank/DDBJ whole genome shotgun (WGS) entry which is preliminary data.</text>
</comment>
<reference evidence="2" key="1">
    <citation type="journal article" date="2019" name="Int. J. Syst. Evol. Microbiol.">
        <title>The Global Catalogue of Microorganisms (GCM) 10K type strain sequencing project: providing services to taxonomists for standard genome sequencing and annotation.</title>
        <authorList>
            <consortium name="The Broad Institute Genomics Platform"/>
            <consortium name="The Broad Institute Genome Sequencing Center for Infectious Disease"/>
            <person name="Wu L."/>
            <person name="Ma J."/>
        </authorList>
    </citation>
    <scope>NUCLEOTIDE SEQUENCE [LARGE SCALE GENOMIC DNA]</scope>
    <source>
        <strain evidence="2">KCTC 12848</strain>
    </source>
</reference>
<organism evidence="1 2">
    <name type="scientific">Saccharothrix xinjiangensis</name>
    <dbReference type="NCBI Taxonomy" id="204798"/>
    <lineage>
        <taxon>Bacteria</taxon>
        <taxon>Bacillati</taxon>
        <taxon>Actinomycetota</taxon>
        <taxon>Actinomycetes</taxon>
        <taxon>Pseudonocardiales</taxon>
        <taxon>Pseudonocardiaceae</taxon>
        <taxon>Saccharothrix</taxon>
    </lineage>
</organism>